<dbReference type="SUPFAM" id="SSF54909">
    <property type="entry name" value="Dimeric alpha+beta barrel"/>
    <property type="match status" value="1"/>
</dbReference>
<gene>
    <name evidence="3" type="ORF">F6X42_39360</name>
</gene>
<proteinExistence type="inferred from homology"/>
<dbReference type="RefSeq" id="WP_187639143.1">
    <property type="nucleotide sequence ID" value="NZ_VZQQ01000090.1"/>
</dbReference>
<dbReference type="PANTHER" id="PTHR21017:SF17">
    <property type="entry name" value="PROTEIN NIPSNAP"/>
    <property type="match status" value="1"/>
</dbReference>
<evidence type="ECO:0000256" key="1">
    <source>
        <dbReference type="ARBA" id="ARBA00005291"/>
    </source>
</evidence>
<name>A0ABR7Q1A0_9BURK</name>
<accession>A0ABR7Q1A0</accession>
<dbReference type="Pfam" id="PF07978">
    <property type="entry name" value="NIPSNAP"/>
    <property type="match status" value="1"/>
</dbReference>
<sequence length="117" mass="13509">MIIEHRTYTLHPGKTATYFSLYTSEGLAIQLEYLPRPIGYYTTELGTLNQIVHMWAYDDLSDRAQRRAHLKKDPRWLNYVDKILPLIQHQESKILVPAPFFTPIAASYSVGLEESIA</sequence>
<protein>
    <submittedName>
        <fullName evidence="3">NIPSNAP family protein</fullName>
    </submittedName>
</protein>
<evidence type="ECO:0000313" key="3">
    <source>
        <dbReference type="EMBL" id="MBC8752272.1"/>
    </source>
</evidence>
<evidence type="ECO:0000313" key="4">
    <source>
        <dbReference type="Proteomes" id="UP000736373"/>
    </source>
</evidence>
<dbReference type="InterPro" id="IPR012577">
    <property type="entry name" value="NIPSNAP"/>
</dbReference>
<comment type="caution">
    <text evidence="3">The sequence shown here is derived from an EMBL/GenBank/DDBJ whole genome shotgun (WGS) entry which is preliminary data.</text>
</comment>
<reference evidence="3 4" key="1">
    <citation type="submission" date="2019-09" db="EMBL/GenBank/DDBJ databases">
        <title>Paraburkholderia podalyriae sp. nov., A South African Podalyria-associated rhizobium.</title>
        <authorList>
            <person name="Mavima L."/>
            <person name="Beukes C.W."/>
            <person name="Palmer M."/>
            <person name="De Meyer S.E."/>
            <person name="James E.K."/>
            <person name="Maluk M."/>
            <person name="Avontuur J.R."/>
            <person name="Chan W.Y."/>
            <person name="Venter S.N."/>
            <person name="Steenkamp E.T."/>
        </authorList>
    </citation>
    <scope>NUCLEOTIDE SEQUENCE [LARGE SCALE GENOMIC DNA]</scope>
    <source>
        <strain evidence="3 4">WC7.3b</strain>
    </source>
</reference>
<feature type="domain" description="NIPSNAP" evidence="2">
    <location>
        <begin position="4"/>
        <end position="100"/>
    </location>
</feature>
<dbReference type="InterPro" id="IPR011008">
    <property type="entry name" value="Dimeric_a/b-barrel"/>
</dbReference>
<dbReference type="InterPro" id="IPR051557">
    <property type="entry name" value="NipSnap_domain"/>
</dbReference>
<comment type="similarity">
    <text evidence="1">Belongs to the NipSnap family.</text>
</comment>
<evidence type="ECO:0000259" key="2">
    <source>
        <dbReference type="Pfam" id="PF07978"/>
    </source>
</evidence>
<dbReference type="EMBL" id="VZQQ01000090">
    <property type="protein sequence ID" value="MBC8752272.1"/>
    <property type="molecule type" value="Genomic_DNA"/>
</dbReference>
<organism evidence="3 4">
    <name type="scientific">Paraburkholderia podalyriae</name>
    <dbReference type="NCBI Taxonomy" id="1938811"/>
    <lineage>
        <taxon>Bacteria</taxon>
        <taxon>Pseudomonadati</taxon>
        <taxon>Pseudomonadota</taxon>
        <taxon>Betaproteobacteria</taxon>
        <taxon>Burkholderiales</taxon>
        <taxon>Burkholderiaceae</taxon>
        <taxon>Paraburkholderia</taxon>
    </lineage>
</organism>
<dbReference type="Proteomes" id="UP000736373">
    <property type="component" value="Unassembled WGS sequence"/>
</dbReference>
<dbReference type="Gene3D" id="3.30.70.100">
    <property type="match status" value="1"/>
</dbReference>
<dbReference type="PANTHER" id="PTHR21017">
    <property type="entry name" value="NIPSNAP-RELATED"/>
    <property type="match status" value="1"/>
</dbReference>
<keyword evidence="4" id="KW-1185">Reference proteome</keyword>